<name>G0NR82_CAEBE</name>
<evidence type="ECO:0000259" key="14">
    <source>
        <dbReference type="PROSITE" id="PS50908"/>
    </source>
</evidence>
<dbReference type="GO" id="GO:0005829">
    <property type="term" value="C:cytosol"/>
    <property type="evidence" value="ECO:0007669"/>
    <property type="project" value="TreeGrafter"/>
</dbReference>
<evidence type="ECO:0000256" key="2">
    <source>
        <dbReference type="ARBA" id="ARBA00022527"/>
    </source>
</evidence>
<accession>G0NR82</accession>
<feature type="region of interest" description="Disordered" evidence="12">
    <location>
        <begin position="597"/>
        <end position="634"/>
    </location>
</feature>
<keyword evidence="4 10" id="KW-0547">Nucleotide-binding</keyword>
<keyword evidence="5" id="KW-0418">Kinase</keyword>
<dbReference type="HOGENOM" id="CLU_001222_0_0_1"/>
<dbReference type="PROSITE" id="PS50908">
    <property type="entry name" value="RWD"/>
    <property type="match status" value="1"/>
</dbReference>
<dbReference type="STRING" id="135651.G0NR82"/>
<evidence type="ECO:0000256" key="6">
    <source>
        <dbReference type="ARBA" id="ARBA00022840"/>
    </source>
</evidence>
<organism evidence="16">
    <name type="scientific">Caenorhabditis brenneri</name>
    <name type="common">Nematode worm</name>
    <dbReference type="NCBI Taxonomy" id="135651"/>
    <lineage>
        <taxon>Eukaryota</taxon>
        <taxon>Metazoa</taxon>
        <taxon>Ecdysozoa</taxon>
        <taxon>Nematoda</taxon>
        <taxon>Chromadorea</taxon>
        <taxon>Rhabditida</taxon>
        <taxon>Rhabditina</taxon>
        <taxon>Rhabditomorpha</taxon>
        <taxon>Rhabditoidea</taxon>
        <taxon>Rhabditidae</taxon>
        <taxon>Peloderinae</taxon>
        <taxon>Caenorhabditis</taxon>
    </lineage>
</organism>
<dbReference type="GO" id="GO:0034514">
    <property type="term" value="P:mitochondrial unfolded protein response"/>
    <property type="evidence" value="ECO:0007669"/>
    <property type="project" value="EnsemblMetazoa"/>
</dbReference>
<evidence type="ECO:0000256" key="3">
    <source>
        <dbReference type="ARBA" id="ARBA00022679"/>
    </source>
</evidence>
<dbReference type="FunCoup" id="G0NR82">
    <property type="interactions" value="3579"/>
</dbReference>
<gene>
    <name evidence="15" type="ORF">CAEBREN_32343</name>
</gene>
<sequence>MAEERGSIVHNENEDIQMGEISSLSSTYEVWQPMECKIRLKALDSCFQDGDPLGKSNLSVVLHVKCSKDYPGRKPQIQLQEPRGLSKEDVQNLLNQLNQIADENEGQVVTLLLCARVREFLADHNSNPPSKSFHDDMLANKAKTEAEQQRNKPFILFVSHHCIRIFQRNTERIRLNTEQKELELLEEEMRQRNADEIEKTLDGIRPEVETKTIGGRRIVVLTNIPVKRSKPWHSCHEWMGFWENTQLLISEWTFRYYRAKQLKDFDPFIQKFDSVYNDIKKLCEIRNLDQNLVEYAFVHQEKISLVQDSIILQLIVAQKLTPNEENLEDTYELVVPKSNLLRLLAAQAICGLRSLHEASMTHKNLTRGCVWTRNITGDCVFRFSDFGSMGPLISLAKMFSDICSGKYVPNEGDQEKEHEKRRKDLFQLGTLLDRLVVDNCGSSYSRATPPHPNANSGTNGTNLLSKFIIKCQEAKNIDQLVEDPFLKEDCHSESENLFTTFGGAMNPAGRMLADNVIIRILGKGGFGDVVLVRNKMDSTDYAIKRIPLNSAGEKVNRKIAKEAKFFAKLNHPNMVRYFNAWAEDLIAIPDTTSDDDSYMGAVPIPGKEKGDRKKLKTGKSLEEKNDQLGGGDSLIPLNLRALAQDSITEAKEWSAGPKCNSRNRKAGSSKVLSPSTGLKDLSEVSSEFEDEESDADFNVDWDAESEGGEEEEDDSSDDSEDDDSKDLQTKGSTGTDSVFERSLNTKSDEDDDVVFTGDSENGGVKQDDSRKLGETKSRSKEFESLNVVRNPRILCIQMEYCDRQTLRQYIDEMQCFNNPTEVWRIFSEILCGLKYMHNIQMIHRDIKPLNIFLTSNGGVKIGDFGLATLDAMSSKGKIIVSTADKSASFEAVLSPNGTRSKESEVQQTRDIGTQLYMAPELFVDDTIQSSHRPYTSKIDIYSAGVVLFEMFYLPLKPGMERVSTLNNLREKIEIPPSFGDGLQPSMSVLARKTVEKMLQKNPDKRPTAEELLNDEDLPMHSKEDAVFRTLSQKIIKKRDGREYQSLLNQQFKEDVPRHLNYRYDNDICLERYKNNYREAIVENLRAEFCNVFKIHSFEKVHTHTLIPVSTALASASVRTKPVEFLDRKGIPVALPMDLRQNFVRYCVRNAIQRLKRFNFGRIYNVDAKSLHPNEKWECCVDSIGPQSSSTSLEAELLLVACELISKSLPGMKITLKIGHSQLLEAQIRHLKLSDDARTELLEAMHIISLSDRAHSQKEKMDLLTPKIGSKAAHIITRLLIPVENNFIAFKEKVGIFRKSLKDEAAKGLVDKAIGDLEKVIELFKFCRTEELEKISINYDSQACYRPRTFGDGLVFQIQVEKSTSSQNKQGRIQTVLAGGRYDSALLRERHPRDFVYDNALCICGFGCAIDTLAQLREHYSKSKKSPTSTKVLICSLVQPDGSNLIKEKFTIVKQLWSMNIAADVFHAAVDDIESLNEHRIRAEITHILAVYNPDMDIVYRTETANELINLETAIQNICRGSQLLSDQTIQMSPINGPIPSTSASGEQCHYEDIYCTTPTCASKSGSTSQVTNLRSTSASLSNVNIIFAVTNDKYHKLKEKKRAEASVRNHLQDFVSQFSAKSKIEVLLCDIPVEVIKKIVGEISKTSTDYEIDTVFDQLLHQHGKLDLTPVRRHLKSILHSPSTGLHQAGQLVILFYRVTDNFYRCLT</sequence>
<evidence type="ECO:0000256" key="8">
    <source>
        <dbReference type="ARBA" id="ARBA00047899"/>
    </source>
</evidence>
<dbReference type="eggNOG" id="KOG1035">
    <property type="taxonomic scope" value="Eukaryota"/>
</dbReference>
<dbReference type="InterPro" id="IPR050339">
    <property type="entry name" value="CC_SR_Kinase"/>
</dbReference>
<dbReference type="SUPFAM" id="SSF56112">
    <property type="entry name" value="Protein kinase-like (PK-like)"/>
    <property type="match status" value="2"/>
</dbReference>
<evidence type="ECO:0000259" key="13">
    <source>
        <dbReference type="PROSITE" id="PS50011"/>
    </source>
</evidence>
<dbReference type="InterPro" id="IPR017441">
    <property type="entry name" value="Protein_kinase_ATP_BS"/>
</dbReference>
<dbReference type="Proteomes" id="UP000008068">
    <property type="component" value="Unassembled WGS sequence"/>
</dbReference>
<dbReference type="SMART" id="SM00220">
    <property type="entry name" value="S_TKc"/>
    <property type="match status" value="1"/>
</dbReference>
<dbReference type="CDD" id="cd23823">
    <property type="entry name" value="RWD_GCN2"/>
    <property type="match status" value="1"/>
</dbReference>
<evidence type="ECO:0000256" key="9">
    <source>
        <dbReference type="ARBA" id="ARBA00048679"/>
    </source>
</evidence>
<comment type="catalytic activity">
    <reaction evidence="9">
        <text>L-seryl-[protein] + ATP = O-phospho-L-seryl-[protein] + ADP + H(+)</text>
        <dbReference type="Rhea" id="RHEA:17989"/>
        <dbReference type="Rhea" id="RHEA-COMP:9863"/>
        <dbReference type="Rhea" id="RHEA-COMP:11604"/>
        <dbReference type="ChEBI" id="CHEBI:15378"/>
        <dbReference type="ChEBI" id="CHEBI:29999"/>
        <dbReference type="ChEBI" id="CHEBI:30616"/>
        <dbReference type="ChEBI" id="CHEBI:83421"/>
        <dbReference type="ChEBI" id="CHEBI:456216"/>
        <dbReference type="EC" id="2.7.11.1"/>
    </reaction>
</comment>
<keyword evidence="3" id="KW-0808">Transferase</keyword>
<feature type="domain" description="RWD" evidence="14">
    <location>
        <begin position="19"/>
        <end position="124"/>
    </location>
</feature>
<dbReference type="InterPro" id="IPR045864">
    <property type="entry name" value="aa-tRNA-synth_II/BPL/LPL"/>
</dbReference>
<dbReference type="SUPFAM" id="SSF55681">
    <property type="entry name" value="Class II aaRS and biotin synthetases"/>
    <property type="match status" value="1"/>
</dbReference>
<dbReference type="Pfam" id="PF13393">
    <property type="entry name" value="tRNA-synt_His"/>
    <property type="match status" value="1"/>
</dbReference>
<dbReference type="PROSITE" id="PS00108">
    <property type="entry name" value="PROTEIN_KINASE_ST"/>
    <property type="match status" value="1"/>
</dbReference>
<dbReference type="OrthoDB" id="5915312at2759"/>
<dbReference type="InterPro" id="IPR041715">
    <property type="entry name" value="HisRS-like_core"/>
</dbReference>
<dbReference type="InParanoid" id="G0NR82"/>
<keyword evidence="6 10" id="KW-0067">ATP-binding</keyword>
<feature type="compositionally biased region" description="Basic and acidic residues" evidence="12">
    <location>
        <begin position="765"/>
        <end position="776"/>
    </location>
</feature>
<dbReference type="FunFam" id="3.30.930.10:FF:000194">
    <property type="entry name" value="Eukaryotic translation initiation factor 2-alpha kinase gcn-2"/>
    <property type="match status" value="1"/>
</dbReference>
<dbReference type="InterPro" id="IPR000719">
    <property type="entry name" value="Prot_kinase_dom"/>
</dbReference>
<feature type="compositionally biased region" description="Acidic residues" evidence="12">
    <location>
        <begin position="686"/>
        <end position="724"/>
    </location>
</feature>
<evidence type="ECO:0000313" key="16">
    <source>
        <dbReference type="Proteomes" id="UP000008068"/>
    </source>
</evidence>
<dbReference type="Gene3D" id="3.30.930.10">
    <property type="entry name" value="Bira Bifunctional Protein, Domain 2"/>
    <property type="match status" value="1"/>
</dbReference>
<dbReference type="PROSITE" id="PS50011">
    <property type="entry name" value="PROTEIN_KINASE_DOM"/>
    <property type="match status" value="1"/>
</dbReference>
<dbReference type="EMBL" id="GL379930">
    <property type="protein sequence ID" value="EGT36070.1"/>
    <property type="molecule type" value="Genomic_DNA"/>
</dbReference>
<keyword evidence="16" id="KW-1185">Reference proteome</keyword>
<comment type="similarity">
    <text evidence="7">Belongs to the protein kinase superfamily. Ser/Thr protein kinase family. GCN2 subfamily.</text>
</comment>
<feature type="region of interest" description="Disordered" evidence="12">
    <location>
        <begin position="650"/>
        <end position="776"/>
    </location>
</feature>
<evidence type="ECO:0000256" key="12">
    <source>
        <dbReference type="SAM" id="MobiDB-lite"/>
    </source>
</evidence>
<dbReference type="PROSITE" id="PS00107">
    <property type="entry name" value="PROTEIN_KINASE_ATP"/>
    <property type="match status" value="1"/>
</dbReference>
<dbReference type="InterPro" id="IPR011009">
    <property type="entry name" value="Kinase-like_dom_sf"/>
</dbReference>
<dbReference type="GO" id="GO:0010628">
    <property type="term" value="P:positive regulation of gene expression"/>
    <property type="evidence" value="ECO:0007669"/>
    <property type="project" value="EnsemblMetazoa"/>
</dbReference>
<keyword evidence="2" id="KW-0723">Serine/threonine-protein kinase</keyword>
<feature type="coiled-coil region" evidence="11">
    <location>
        <begin position="168"/>
        <end position="195"/>
    </location>
</feature>
<dbReference type="Gene3D" id="1.10.510.10">
    <property type="entry name" value="Transferase(Phosphotransferase) domain 1"/>
    <property type="match status" value="1"/>
</dbReference>
<dbReference type="Gene3D" id="3.30.200.20">
    <property type="entry name" value="Phosphorylase Kinase, domain 1"/>
    <property type="match status" value="1"/>
</dbReference>
<evidence type="ECO:0000256" key="10">
    <source>
        <dbReference type="PROSITE-ProRule" id="PRU10141"/>
    </source>
</evidence>
<proteinExistence type="inferred from homology"/>
<dbReference type="Gene3D" id="3.10.110.10">
    <property type="entry name" value="Ubiquitin Conjugating Enzyme"/>
    <property type="match status" value="1"/>
</dbReference>
<dbReference type="Pfam" id="PF05773">
    <property type="entry name" value="RWD"/>
    <property type="match status" value="1"/>
</dbReference>
<comment type="catalytic activity">
    <reaction evidence="8">
        <text>L-threonyl-[protein] + ATP = O-phospho-L-threonyl-[protein] + ADP + H(+)</text>
        <dbReference type="Rhea" id="RHEA:46608"/>
        <dbReference type="Rhea" id="RHEA-COMP:11060"/>
        <dbReference type="Rhea" id="RHEA-COMP:11605"/>
        <dbReference type="ChEBI" id="CHEBI:15378"/>
        <dbReference type="ChEBI" id="CHEBI:30013"/>
        <dbReference type="ChEBI" id="CHEBI:30616"/>
        <dbReference type="ChEBI" id="CHEBI:61977"/>
        <dbReference type="ChEBI" id="CHEBI:456216"/>
        <dbReference type="EC" id="2.7.11.1"/>
    </reaction>
</comment>
<dbReference type="GO" id="GO:0005524">
    <property type="term" value="F:ATP binding"/>
    <property type="evidence" value="ECO:0007669"/>
    <property type="project" value="UniProtKB-UniRule"/>
</dbReference>
<dbReference type="InterPro" id="IPR016135">
    <property type="entry name" value="UBQ-conjugating_enzyme/RWD"/>
</dbReference>
<dbReference type="GO" id="GO:0005634">
    <property type="term" value="C:nucleus"/>
    <property type="evidence" value="ECO:0007669"/>
    <property type="project" value="TreeGrafter"/>
</dbReference>
<dbReference type="InterPro" id="IPR008271">
    <property type="entry name" value="Ser/Thr_kinase_AS"/>
</dbReference>
<dbReference type="FunFam" id="3.10.110.10:FF:000050">
    <property type="entry name" value="eIF-2-alpha kinase GCN2"/>
    <property type="match status" value="1"/>
</dbReference>
<evidence type="ECO:0000256" key="4">
    <source>
        <dbReference type="ARBA" id="ARBA00022741"/>
    </source>
</evidence>
<feature type="domain" description="Protein kinase" evidence="13">
    <location>
        <begin position="515"/>
        <end position="1017"/>
    </location>
</feature>
<dbReference type="GO" id="GO:0034063">
    <property type="term" value="P:stress granule assembly"/>
    <property type="evidence" value="ECO:0007669"/>
    <property type="project" value="EnsemblMetazoa"/>
</dbReference>
<feature type="binding site" evidence="10">
    <location>
        <position position="544"/>
    </location>
    <ligand>
        <name>ATP</name>
        <dbReference type="ChEBI" id="CHEBI:30616"/>
    </ligand>
</feature>
<evidence type="ECO:0000256" key="11">
    <source>
        <dbReference type="SAM" id="Coils"/>
    </source>
</evidence>
<dbReference type="EC" id="2.7.11.1" evidence="1"/>
<dbReference type="InterPro" id="IPR006575">
    <property type="entry name" value="RWD_dom"/>
</dbReference>
<dbReference type="SMART" id="SM00591">
    <property type="entry name" value="RWD"/>
    <property type="match status" value="1"/>
</dbReference>
<dbReference type="SUPFAM" id="SSF54495">
    <property type="entry name" value="UBC-like"/>
    <property type="match status" value="1"/>
</dbReference>
<dbReference type="GO" id="GO:1990625">
    <property type="term" value="P:negative regulation of cytoplasmic translational initiation in response to stress"/>
    <property type="evidence" value="ECO:0007669"/>
    <property type="project" value="TreeGrafter"/>
</dbReference>
<dbReference type="GO" id="GO:0004694">
    <property type="term" value="F:eukaryotic translation initiation factor 2alpha kinase activity"/>
    <property type="evidence" value="ECO:0007669"/>
    <property type="project" value="TreeGrafter"/>
</dbReference>
<reference evidence="16" key="1">
    <citation type="submission" date="2011-07" db="EMBL/GenBank/DDBJ databases">
        <authorList>
            <consortium name="Caenorhabditis brenneri Sequencing and Analysis Consortium"/>
            <person name="Wilson R.K."/>
        </authorList>
    </citation>
    <scope>NUCLEOTIDE SEQUENCE [LARGE SCALE GENOMIC DNA]</scope>
    <source>
        <strain evidence="16">PB2801</strain>
    </source>
</reference>
<dbReference type="Pfam" id="PF00069">
    <property type="entry name" value="Pkinase"/>
    <property type="match status" value="2"/>
</dbReference>
<evidence type="ECO:0000313" key="15">
    <source>
        <dbReference type="EMBL" id="EGT36070.1"/>
    </source>
</evidence>
<evidence type="ECO:0000256" key="1">
    <source>
        <dbReference type="ARBA" id="ARBA00012513"/>
    </source>
</evidence>
<keyword evidence="11" id="KW-0175">Coiled coil</keyword>
<evidence type="ECO:0000256" key="7">
    <source>
        <dbReference type="ARBA" id="ARBA00037982"/>
    </source>
</evidence>
<dbReference type="PANTHER" id="PTHR11042">
    <property type="entry name" value="EUKARYOTIC TRANSLATION INITIATION FACTOR 2-ALPHA KINASE EIF2-ALPHA KINASE -RELATED"/>
    <property type="match status" value="1"/>
</dbReference>
<evidence type="ECO:0000256" key="5">
    <source>
        <dbReference type="ARBA" id="ARBA00022777"/>
    </source>
</evidence>
<protein>
    <recommendedName>
        <fullName evidence="1">non-specific serine/threonine protein kinase</fullName>
        <ecNumber evidence="1">2.7.11.1</ecNumber>
    </recommendedName>
</protein>
<dbReference type="GO" id="GO:0140469">
    <property type="term" value="P:GCN2-mediated signaling"/>
    <property type="evidence" value="ECO:0007669"/>
    <property type="project" value="EnsemblMetazoa"/>
</dbReference>
<dbReference type="PANTHER" id="PTHR11042:SF136">
    <property type="entry name" value="EIF-2-ALPHA KINASE GCN2"/>
    <property type="match status" value="1"/>
</dbReference>